<keyword evidence="8" id="KW-1185">Reference proteome</keyword>
<comment type="subcellular location">
    <subcellularLocation>
        <location evidence="1">Cell membrane</location>
        <topology evidence="1">Multi-pass membrane protein</topology>
    </subcellularLocation>
</comment>
<evidence type="ECO:0000256" key="2">
    <source>
        <dbReference type="ARBA" id="ARBA00022475"/>
    </source>
</evidence>
<dbReference type="Proteomes" id="UP000650224">
    <property type="component" value="Unassembled WGS sequence"/>
</dbReference>
<dbReference type="Pfam" id="PF09678">
    <property type="entry name" value="Caa3_CtaG"/>
    <property type="match status" value="1"/>
</dbReference>
<gene>
    <name evidence="7" type="ORF">H9627_04410</name>
</gene>
<dbReference type="RefSeq" id="WP_191732791.1">
    <property type="nucleotide sequence ID" value="NZ_JACSPR010000002.1"/>
</dbReference>
<keyword evidence="5 6" id="KW-0472">Membrane</keyword>
<evidence type="ECO:0000256" key="4">
    <source>
        <dbReference type="ARBA" id="ARBA00022989"/>
    </source>
</evidence>
<evidence type="ECO:0000256" key="3">
    <source>
        <dbReference type="ARBA" id="ARBA00022692"/>
    </source>
</evidence>
<accession>A0A8I0HMX9</accession>
<feature type="transmembrane region" description="Helical" evidence="6">
    <location>
        <begin position="222"/>
        <end position="241"/>
    </location>
</feature>
<organism evidence="7 8">
    <name type="scientific">Corynebacterium gallinarum</name>
    <dbReference type="NCBI Taxonomy" id="2762214"/>
    <lineage>
        <taxon>Bacteria</taxon>
        <taxon>Bacillati</taxon>
        <taxon>Actinomycetota</taxon>
        <taxon>Actinomycetes</taxon>
        <taxon>Mycobacteriales</taxon>
        <taxon>Corynebacteriaceae</taxon>
        <taxon>Corynebacterium</taxon>
    </lineage>
</organism>
<name>A0A8I0HMX9_9CORY</name>
<comment type="caution">
    <text evidence="7">The sequence shown here is derived from an EMBL/GenBank/DDBJ whole genome shotgun (WGS) entry which is preliminary data.</text>
</comment>
<feature type="transmembrane region" description="Helical" evidence="6">
    <location>
        <begin position="182"/>
        <end position="202"/>
    </location>
</feature>
<feature type="transmembrane region" description="Helical" evidence="6">
    <location>
        <begin position="71"/>
        <end position="94"/>
    </location>
</feature>
<feature type="transmembrane region" description="Helical" evidence="6">
    <location>
        <begin position="6"/>
        <end position="28"/>
    </location>
</feature>
<sequence length="264" mass="28159">MGHDHHHQVEIIVALLLVAAGLAYGFSARRLDGGWPVWRSILWAGGLVSIAAGMIGPLVQAATTGFTEHMWVHLLIGMIGPLLLVLAAPITLALRVLPTGLARLLTRVLGSRPVRVLSHPVTAALLNAGGLWVLYTTALFHLMHASLTVHVLVHLHVIIAGVVFTAAMISPDPQPHRAGFRVRAGVMVAFIAAHSVLGKWLYAYPPAGVGVEDARRGAQVMYYGGDVVDVIILVLLFAGWYTTGPRPLLLRANVARGISPSPGR</sequence>
<dbReference type="EMBL" id="JACSPR010000002">
    <property type="protein sequence ID" value="MBD8029579.1"/>
    <property type="molecule type" value="Genomic_DNA"/>
</dbReference>
<keyword evidence="3 6" id="KW-0812">Transmembrane</keyword>
<keyword evidence="4 6" id="KW-1133">Transmembrane helix</keyword>
<evidence type="ECO:0000313" key="8">
    <source>
        <dbReference type="Proteomes" id="UP000650224"/>
    </source>
</evidence>
<proteinExistence type="predicted"/>
<evidence type="ECO:0000256" key="6">
    <source>
        <dbReference type="SAM" id="Phobius"/>
    </source>
</evidence>
<dbReference type="AlphaFoldDB" id="A0A8I0HMX9"/>
<dbReference type="InterPro" id="IPR019108">
    <property type="entry name" value="Caa3_assmbl_CtaG-rel"/>
</dbReference>
<evidence type="ECO:0000256" key="5">
    <source>
        <dbReference type="ARBA" id="ARBA00023136"/>
    </source>
</evidence>
<feature type="transmembrane region" description="Helical" evidence="6">
    <location>
        <begin position="40"/>
        <end position="59"/>
    </location>
</feature>
<feature type="transmembrane region" description="Helical" evidence="6">
    <location>
        <begin position="147"/>
        <end position="170"/>
    </location>
</feature>
<reference evidence="7 8" key="1">
    <citation type="submission" date="2020-08" db="EMBL/GenBank/DDBJ databases">
        <title>A Genomic Blueprint of the Chicken Gut Microbiome.</title>
        <authorList>
            <person name="Gilroy R."/>
            <person name="Ravi A."/>
            <person name="Getino M."/>
            <person name="Pursley I."/>
            <person name="Horton D.L."/>
            <person name="Alikhan N.-F."/>
            <person name="Baker D."/>
            <person name="Gharbi K."/>
            <person name="Hall N."/>
            <person name="Watson M."/>
            <person name="Adriaenssens E.M."/>
            <person name="Foster-Nyarko E."/>
            <person name="Jarju S."/>
            <person name="Secka A."/>
            <person name="Antonio M."/>
            <person name="Oren A."/>
            <person name="Chaudhuri R."/>
            <person name="La Ragione R.M."/>
            <person name="Hildebrand F."/>
            <person name="Pallen M.J."/>
        </authorList>
    </citation>
    <scope>NUCLEOTIDE SEQUENCE [LARGE SCALE GENOMIC DNA]</scope>
    <source>
        <strain evidence="7 8">Sa1YVA5</strain>
    </source>
</reference>
<feature type="transmembrane region" description="Helical" evidence="6">
    <location>
        <begin position="114"/>
        <end position="135"/>
    </location>
</feature>
<evidence type="ECO:0000313" key="7">
    <source>
        <dbReference type="EMBL" id="MBD8029579.1"/>
    </source>
</evidence>
<dbReference type="GO" id="GO:0005886">
    <property type="term" value="C:plasma membrane"/>
    <property type="evidence" value="ECO:0007669"/>
    <property type="project" value="UniProtKB-SubCell"/>
</dbReference>
<protein>
    <submittedName>
        <fullName evidence="7">Cytochrome c oxidase assembly protein</fullName>
    </submittedName>
</protein>
<keyword evidence="2" id="KW-1003">Cell membrane</keyword>
<evidence type="ECO:0000256" key="1">
    <source>
        <dbReference type="ARBA" id="ARBA00004651"/>
    </source>
</evidence>